<keyword evidence="2" id="KW-1185">Reference proteome</keyword>
<proteinExistence type="predicted"/>
<protein>
    <submittedName>
        <fullName evidence="1">DUF3891 family protein</fullName>
    </submittedName>
</protein>
<organism evidence="1 2">
    <name type="scientific">Virgibacillus tibetensis</name>
    <dbReference type="NCBI Taxonomy" id="3042313"/>
    <lineage>
        <taxon>Bacteria</taxon>
        <taxon>Bacillati</taxon>
        <taxon>Bacillota</taxon>
        <taxon>Bacilli</taxon>
        <taxon>Bacillales</taxon>
        <taxon>Bacillaceae</taxon>
        <taxon>Virgibacillus</taxon>
    </lineage>
</organism>
<dbReference type="RefSeq" id="WP_327609060.1">
    <property type="nucleotide sequence ID" value="NZ_JARZFX010000015.1"/>
</dbReference>
<comment type="caution">
    <text evidence="1">The sequence shown here is derived from an EMBL/GenBank/DDBJ whole genome shotgun (WGS) entry which is preliminary data.</text>
</comment>
<accession>A0ABU6KK70</accession>
<dbReference type="Pfam" id="PF13030">
    <property type="entry name" value="DUF3891"/>
    <property type="match status" value="1"/>
</dbReference>
<evidence type="ECO:0000313" key="1">
    <source>
        <dbReference type="EMBL" id="MEC5425523.1"/>
    </source>
</evidence>
<dbReference type="Proteomes" id="UP001335737">
    <property type="component" value="Unassembled WGS sequence"/>
</dbReference>
<dbReference type="EMBL" id="JARZFX010000015">
    <property type="protein sequence ID" value="MEC5425523.1"/>
    <property type="molecule type" value="Genomic_DNA"/>
</dbReference>
<reference evidence="1 2" key="1">
    <citation type="journal article" date="2024" name="Int. J. Syst. Evol. Microbiol.">
        <title>Virgibacillus tibetensis sp. nov., isolated from salt lake on the Tibetan Plateau of China.</title>
        <authorList>
            <person name="Phurbu D."/>
            <person name="Liu Z.-X."/>
            <person name="Wang R."/>
            <person name="Zheng Y.-Y."/>
            <person name="Liu H.-C."/>
            <person name="Zhou Y.-G."/>
            <person name="Yu Y.-J."/>
            <person name="Li A.-H."/>
        </authorList>
    </citation>
    <scope>NUCLEOTIDE SEQUENCE [LARGE SCALE GENOMIC DNA]</scope>
    <source>
        <strain evidence="1 2">C22-A2</strain>
    </source>
</reference>
<sequence>MIVREHDTEFVMIEQDNHAQVSGKFIANCQDSLFPGMKYKNSVDHAIFQHDCGWKPVDKQPFWNDQKKTPYSFIDFPTPSKVMLYTSGIDEVEKADSYAGLLCSEHYKRFLMSDMSEDAQLFVEQEKIRQHRIIDSLTEFDAVLFNFHYELLQFCDNLSLYICLNEPGEDTHPFFKSGIPMPSALDVFSQDKMKLTWEDDRTISLSEFPFHREIDVSFIQKTVTKQAIRNHGLIESYNKAPDEEISIRFIGS</sequence>
<evidence type="ECO:0000313" key="2">
    <source>
        <dbReference type="Proteomes" id="UP001335737"/>
    </source>
</evidence>
<dbReference type="InterPro" id="IPR024992">
    <property type="entry name" value="DUF3891"/>
</dbReference>
<name>A0ABU6KK70_9BACI</name>
<gene>
    <name evidence="1" type="ORF">QGM71_18755</name>
</gene>